<sequence>MKVAVFYSTRTGNTRRLAQGIADELSAYAPALIDLAQLQGPLPAADCYLVGYWADRGRADERAQLFLKQLTGQKVGLFGTLGAYPYGPHARQIMQTAEDCLSDSCLLMGHFLCQGPVDPDLLRRMAADKPVAPQAKTRHTIAATHPNQTDIQYAASLFKERLQHQ</sequence>
<accession>A0A1C6IQK9</accession>
<dbReference type="PROSITE" id="PS00201">
    <property type="entry name" value="FLAVODOXIN"/>
    <property type="match status" value="1"/>
</dbReference>
<dbReference type="GO" id="GO:0016651">
    <property type="term" value="F:oxidoreductase activity, acting on NAD(P)H"/>
    <property type="evidence" value="ECO:0007669"/>
    <property type="project" value="UniProtKB-ARBA"/>
</dbReference>
<reference evidence="2" key="1">
    <citation type="submission" date="2015-09" db="EMBL/GenBank/DDBJ databases">
        <authorList>
            <consortium name="Pathogen Informatics"/>
        </authorList>
    </citation>
    <scope>NUCLEOTIDE SEQUENCE</scope>
    <source>
        <strain evidence="2">2789STDY5834896</strain>
    </source>
</reference>
<dbReference type="GO" id="GO:0010181">
    <property type="term" value="F:FMN binding"/>
    <property type="evidence" value="ECO:0007669"/>
    <property type="project" value="InterPro"/>
</dbReference>
<dbReference type="GO" id="GO:0009055">
    <property type="term" value="F:electron transfer activity"/>
    <property type="evidence" value="ECO:0007669"/>
    <property type="project" value="InterPro"/>
</dbReference>
<dbReference type="Pfam" id="PF12641">
    <property type="entry name" value="Flavodoxin_3"/>
    <property type="match status" value="1"/>
</dbReference>
<dbReference type="EMBL" id="FMHG01000001">
    <property type="protein sequence ID" value="SCJ72167.1"/>
    <property type="molecule type" value="Genomic_DNA"/>
</dbReference>
<proteinExistence type="predicted"/>
<protein>
    <submittedName>
        <fullName evidence="2">Flavodoxin domain</fullName>
    </submittedName>
</protein>
<dbReference type="AlphaFoldDB" id="A0A1C6IQK9"/>
<dbReference type="Gene3D" id="3.40.50.360">
    <property type="match status" value="1"/>
</dbReference>
<dbReference type="InterPro" id="IPR008254">
    <property type="entry name" value="Flavodoxin/NO_synth"/>
</dbReference>
<dbReference type="InterPro" id="IPR029039">
    <property type="entry name" value="Flavoprotein-like_sf"/>
</dbReference>
<name>A0A1C6IQK9_9FIRM</name>
<dbReference type="SUPFAM" id="SSF52218">
    <property type="entry name" value="Flavoproteins"/>
    <property type="match status" value="1"/>
</dbReference>
<evidence type="ECO:0000313" key="2">
    <source>
        <dbReference type="EMBL" id="SCJ72167.1"/>
    </source>
</evidence>
<feature type="domain" description="Flavodoxin-like" evidence="1">
    <location>
        <begin position="5"/>
        <end position="158"/>
    </location>
</feature>
<dbReference type="InterPro" id="IPR001226">
    <property type="entry name" value="Flavodoxin_CS"/>
</dbReference>
<gene>
    <name evidence="2" type="ORF">SAMEA3545359_01619</name>
</gene>
<evidence type="ECO:0000259" key="1">
    <source>
        <dbReference type="Pfam" id="PF12641"/>
    </source>
</evidence>
<organism evidence="2">
    <name type="scientific">uncultured Anaerotruncus sp</name>
    <dbReference type="NCBI Taxonomy" id="905011"/>
    <lineage>
        <taxon>Bacteria</taxon>
        <taxon>Bacillati</taxon>
        <taxon>Bacillota</taxon>
        <taxon>Clostridia</taxon>
        <taxon>Eubacteriales</taxon>
        <taxon>Oscillospiraceae</taxon>
        <taxon>Anaerotruncus</taxon>
        <taxon>environmental samples</taxon>
    </lineage>
</organism>